<dbReference type="InterPro" id="IPR014917">
    <property type="entry name" value="DUF1800"/>
</dbReference>
<keyword evidence="3" id="KW-1185">Reference proteome</keyword>
<comment type="caution">
    <text evidence="2">The sequence shown here is derived from an EMBL/GenBank/DDBJ whole genome shotgun (WGS) entry which is preliminary data.</text>
</comment>
<dbReference type="RefSeq" id="WP_106204468.1">
    <property type="nucleotide sequence ID" value="NZ_PVTD01000002.1"/>
</dbReference>
<evidence type="ECO:0000313" key="2">
    <source>
        <dbReference type="EMBL" id="PRY25590.1"/>
    </source>
</evidence>
<protein>
    <submittedName>
        <fullName evidence="2">Uncharacterized protein (DUF1800 family)</fullName>
    </submittedName>
</protein>
<keyword evidence="1" id="KW-0175">Coiled coil</keyword>
<name>A0A2T0RWR5_9RHOB</name>
<proteinExistence type="predicted"/>
<reference evidence="2 3" key="1">
    <citation type="submission" date="2018-03" db="EMBL/GenBank/DDBJ databases">
        <title>Genomic Encyclopedia of Archaeal and Bacterial Type Strains, Phase II (KMG-II): from individual species to whole genera.</title>
        <authorList>
            <person name="Goeker M."/>
        </authorList>
    </citation>
    <scope>NUCLEOTIDE SEQUENCE [LARGE SCALE GENOMIC DNA]</scope>
    <source>
        <strain evidence="2 3">DSM 29328</strain>
    </source>
</reference>
<evidence type="ECO:0000256" key="1">
    <source>
        <dbReference type="SAM" id="Coils"/>
    </source>
</evidence>
<sequence>MAFDPTLAEFRFGTGRSPRLEAPASVDAMLSALTRADSMVRVFPVPPFSSIAEDARRHQSLQRAIRRNEGDVESQKEEFKKLRSRFSARKWRYAARQLARGLETEDGFRERLVAFWADHFTVVSKSFVTRPAVSMFIDEAIRPHVAGRFADLLRAATLHPMMLFYLDQTRSVGPNSPFAKGKPNRGLNENLAREVLELHSLGVDGAYGQDDVRQLAELFAGLGGNVPDGFKYFERRGEPGPEYVLGRAFGRRKPKIEDVHEVLDTLATHPDTAAHVARKLAVHFFSDTPDPDLVAALETRFLETGGDLTSVYAALLEHPTAFSRPMRKVRRPVEFIVAGLRALGMRGKTLTNLTPKRFRQLVTTPAQLMGQTWQTPTGPDGWPEDTGHWITPQGLAARIDWAMGVQGASELELSDPRDFVDVALGSLASERTLFAAGAAETRGDGIGLVLSSPEFQRR</sequence>
<feature type="coiled-coil region" evidence="1">
    <location>
        <begin position="58"/>
        <end position="85"/>
    </location>
</feature>
<accession>A0A2T0RWR5</accession>
<gene>
    <name evidence="2" type="ORF">CLV78_102770</name>
</gene>
<dbReference type="Pfam" id="PF08811">
    <property type="entry name" value="DUF1800"/>
    <property type="match status" value="1"/>
</dbReference>
<dbReference type="Proteomes" id="UP000239480">
    <property type="component" value="Unassembled WGS sequence"/>
</dbReference>
<dbReference type="EMBL" id="PVTD01000002">
    <property type="protein sequence ID" value="PRY25590.1"/>
    <property type="molecule type" value="Genomic_DNA"/>
</dbReference>
<dbReference type="AlphaFoldDB" id="A0A2T0RWR5"/>
<dbReference type="OrthoDB" id="9772295at2"/>
<evidence type="ECO:0000313" key="3">
    <source>
        <dbReference type="Proteomes" id="UP000239480"/>
    </source>
</evidence>
<organism evidence="2 3">
    <name type="scientific">Aliiruegeria haliotis</name>
    <dbReference type="NCBI Taxonomy" id="1280846"/>
    <lineage>
        <taxon>Bacteria</taxon>
        <taxon>Pseudomonadati</taxon>
        <taxon>Pseudomonadota</taxon>
        <taxon>Alphaproteobacteria</taxon>
        <taxon>Rhodobacterales</taxon>
        <taxon>Roseobacteraceae</taxon>
        <taxon>Aliiruegeria</taxon>
    </lineage>
</organism>